<accession>A0A436ZZU5</accession>
<sequence length="139" mass="15506">MSASLLPECLPAKEKYDACFIRWYTEKFLRGERTEDETCKKLFLEYSHCLKKALDSKGISKMLDEARKNAEDGDLDSKVSSGKSTEAKDGDAWGSGMRRVRCLYSTHCARYAGTEKIIITKESPGIGMDGLGGEAHMPR</sequence>
<evidence type="ECO:0000313" key="5">
    <source>
        <dbReference type="Proteomes" id="UP000283090"/>
    </source>
</evidence>
<dbReference type="GeneID" id="93588578"/>
<dbReference type="Pfam" id="PF05254">
    <property type="entry name" value="UPF0203"/>
    <property type="match status" value="1"/>
</dbReference>
<name>A0A436ZZU5_ARTFL</name>
<proteinExistence type="inferred from homology"/>
<dbReference type="VEuPathDB" id="FungiDB:DFL_006267"/>
<dbReference type="GO" id="GO:0005829">
    <property type="term" value="C:cytosol"/>
    <property type="evidence" value="ECO:0007669"/>
    <property type="project" value="TreeGrafter"/>
</dbReference>
<evidence type="ECO:0000256" key="2">
    <source>
        <dbReference type="ARBA" id="ARBA00023157"/>
    </source>
</evidence>
<dbReference type="STRING" id="97331.A0A436ZZU5"/>
<dbReference type="AlphaFoldDB" id="A0A436ZZU5"/>
<evidence type="ECO:0008006" key="6">
    <source>
        <dbReference type="Google" id="ProtNLM"/>
    </source>
</evidence>
<evidence type="ECO:0000256" key="1">
    <source>
        <dbReference type="ARBA" id="ARBA00006196"/>
    </source>
</evidence>
<evidence type="ECO:0000256" key="3">
    <source>
        <dbReference type="SAM" id="MobiDB-lite"/>
    </source>
</evidence>
<protein>
    <recommendedName>
        <fullName evidence="6">Mitochondrial distribution and morphology protein 35</fullName>
    </recommendedName>
</protein>
<feature type="region of interest" description="Disordered" evidence="3">
    <location>
        <begin position="69"/>
        <end position="92"/>
    </location>
</feature>
<dbReference type="PANTHER" id="PTHR46403:SF1">
    <property type="entry name" value="TP53-REGULATED INHIBITOR OF APOPTOSIS 1"/>
    <property type="match status" value="1"/>
</dbReference>
<dbReference type="GO" id="GO:0045332">
    <property type="term" value="P:phospholipid translocation"/>
    <property type="evidence" value="ECO:0007669"/>
    <property type="project" value="TreeGrafter"/>
</dbReference>
<keyword evidence="2" id="KW-1015">Disulfide bond</keyword>
<dbReference type="Proteomes" id="UP000283090">
    <property type="component" value="Unassembled WGS sequence"/>
</dbReference>
<dbReference type="InterPro" id="IPR036811">
    <property type="entry name" value="Ubol_cytC_Rdtase_hinge_dom_sf"/>
</dbReference>
<dbReference type="GO" id="GO:0005634">
    <property type="term" value="C:nucleus"/>
    <property type="evidence" value="ECO:0007669"/>
    <property type="project" value="TreeGrafter"/>
</dbReference>
<dbReference type="InterPro" id="IPR007918">
    <property type="entry name" value="MDM35_apoptosis"/>
</dbReference>
<dbReference type="GO" id="GO:1990050">
    <property type="term" value="F:phosphatidic acid transfer activity"/>
    <property type="evidence" value="ECO:0007669"/>
    <property type="project" value="TreeGrafter"/>
</dbReference>
<comment type="caution">
    <text evidence="4">The sequence shown here is derived from an EMBL/GenBank/DDBJ whole genome shotgun (WGS) entry which is preliminary data.</text>
</comment>
<reference evidence="4 5" key="1">
    <citation type="submission" date="2019-01" db="EMBL/GenBank/DDBJ databases">
        <title>Intercellular communication is required for trap formation in the nematode-trapping fungus Duddingtonia flagrans.</title>
        <authorList>
            <person name="Youssar L."/>
            <person name="Wernet V."/>
            <person name="Hensel N."/>
            <person name="Hildebrandt H.-G."/>
            <person name="Fischer R."/>
        </authorList>
    </citation>
    <scope>NUCLEOTIDE SEQUENCE [LARGE SCALE GENOMIC DNA]</scope>
    <source>
        <strain evidence="4 5">CBS H-5679</strain>
    </source>
</reference>
<evidence type="ECO:0000313" key="4">
    <source>
        <dbReference type="EMBL" id="RVD84518.1"/>
    </source>
</evidence>
<organism evidence="4 5">
    <name type="scientific">Arthrobotrys flagrans</name>
    <name type="common">Nematode-trapping fungus</name>
    <name type="synonym">Trichothecium flagrans</name>
    <dbReference type="NCBI Taxonomy" id="97331"/>
    <lineage>
        <taxon>Eukaryota</taxon>
        <taxon>Fungi</taxon>
        <taxon>Dikarya</taxon>
        <taxon>Ascomycota</taxon>
        <taxon>Pezizomycotina</taxon>
        <taxon>Orbiliomycetes</taxon>
        <taxon>Orbiliales</taxon>
        <taxon>Orbiliaceae</taxon>
        <taxon>Arthrobotrys</taxon>
    </lineage>
</organism>
<dbReference type="OrthoDB" id="19091at2759"/>
<dbReference type="RefSeq" id="XP_067490062.1">
    <property type="nucleotide sequence ID" value="XM_067635655.1"/>
</dbReference>
<gene>
    <name evidence="4" type="ORF">DFL_006267</name>
</gene>
<dbReference type="PANTHER" id="PTHR46403">
    <property type="entry name" value="TP53-REGULATED INHIBITOR OF APOPTOSIS 1"/>
    <property type="match status" value="1"/>
</dbReference>
<keyword evidence="5" id="KW-1185">Reference proteome</keyword>
<dbReference type="SUPFAM" id="SSF81531">
    <property type="entry name" value="Non-heme 11 kDa protein of cytochrome bc1 complex (Ubiquinol-cytochrome c reductase)"/>
    <property type="match status" value="1"/>
</dbReference>
<dbReference type="GO" id="GO:0005758">
    <property type="term" value="C:mitochondrial intermembrane space"/>
    <property type="evidence" value="ECO:0007669"/>
    <property type="project" value="TreeGrafter"/>
</dbReference>
<comment type="similarity">
    <text evidence="1">Belongs to the TRIAP1/MDM35 family.</text>
</comment>
<dbReference type="EMBL" id="SAEB01000007">
    <property type="protein sequence ID" value="RVD84518.1"/>
    <property type="molecule type" value="Genomic_DNA"/>
</dbReference>